<dbReference type="SMART" id="SM00100">
    <property type="entry name" value="cNMP"/>
    <property type="match status" value="1"/>
</dbReference>
<dbReference type="GO" id="GO:0003700">
    <property type="term" value="F:DNA-binding transcription factor activity"/>
    <property type="evidence" value="ECO:0007669"/>
    <property type="project" value="TreeGrafter"/>
</dbReference>
<dbReference type="SUPFAM" id="SSF51206">
    <property type="entry name" value="cAMP-binding domain-like"/>
    <property type="match status" value="1"/>
</dbReference>
<dbReference type="InterPro" id="IPR018490">
    <property type="entry name" value="cNMP-bd_dom_sf"/>
</dbReference>
<dbReference type="CDD" id="cd00038">
    <property type="entry name" value="CAP_ED"/>
    <property type="match status" value="1"/>
</dbReference>
<dbReference type="GO" id="GO:0005829">
    <property type="term" value="C:cytosol"/>
    <property type="evidence" value="ECO:0007669"/>
    <property type="project" value="TreeGrafter"/>
</dbReference>
<protein>
    <recommendedName>
        <fullName evidence="1">Cyclic nucleotide-binding domain-containing protein</fullName>
    </recommendedName>
</protein>
<evidence type="ECO:0000313" key="2">
    <source>
        <dbReference type="EMBL" id="SVE14424.1"/>
    </source>
</evidence>
<dbReference type="InterPro" id="IPR050397">
    <property type="entry name" value="Env_Response_Regulators"/>
</dbReference>
<dbReference type="InterPro" id="IPR014710">
    <property type="entry name" value="RmlC-like_jellyroll"/>
</dbReference>
<dbReference type="PANTHER" id="PTHR24567">
    <property type="entry name" value="CRP FAMILY TRANSCRIPTIONAL REGULATORY PROTEIN"/>
    <property type="match status" value="1"/>
</dbReference>
<dbReference type="AlphaFoldDB" id="A0A383B3F3"/>
<name>A0A383B3F3_9ZZZZ</name>
<dbReference type="Pfam" id="PF00027">
    <property type="entry name" value="cNMP_binding"/>
    <property type="match status" value="1"/>
</dbReference>
<gene>
    <name evidence="2" type="ORF">METZ01_LOCUS467278</name>
</gene>
<organism evidence="2">
    <name type="scientific">marine metagenome</name>
    <dbReference type="NCBI Taxonomy" id="408172"/>
    <lineage>
        <taxon>unclassified sequences</taxon>
        <taxon>metagenomes</taxon>
        <taxon>ecological metagenomes</taxon>
    </lineage>
</organism>
<evidence type="ECO:0000259" key="1">
    <source>
        <dbReference type="PROSITE" id="PS50042"/>
    </source>
</evidence>
<accession>A0A383B3F3</accession>
<feature type="domain" description="Cyclic nucleotide-binding" evidence="1">
    <location>
        <begin position="7"/>
        <end position="108"/>
    </location>
</feature>
<dbReference type="PANTHER" id="PTHR24567:SF68">
    <property type="entry name" value="DNA-BINDING TRANSCRIPTIONAL DUAL REGULATOR CRP"/>
    <property type="match status" value="1"/>
</dbReference>
<sequence>MRKILYIFGQLSDLDVEWIKNNAIKERVGTGTSIITENESLNKLIIIIRGKFSVTSIQTGKKEIALLKSGEVLGEMSFIENLPPSATVTSKEDGIIIAIDKDKLNEKLAIDNEFAAHFYKAIGIFLASRLRSTVGMLGYDNKIEINDDIVYEDEIDL</sequence>
<feature type="non-terminal residue" evidence="2">
    <location>
        <position position="157"/>
    </location>
</feature>
<proteinExistence type="predicted"/>
<dbReference type="Gene3D" id="2.60.120.10">
    <property type="entry name" value="Jelly Rolls"/>
    <property type="match status" value="1"/>
</dbReference>
<dbReference type="EMBL" id="UINC01197112">
    <property type="protein sequence ID" value="SVE14424.1"/>
    <property type="molecule type" value="Genomic_DNA"/>
</dbReference>
<dbReference type="InterPro" id="IPR000595">
    <property type="entry name" value="cNMP-bd_dom"/>
</dbReference>
<reference evidence="2" key="1">
    <citation type="submission" date="2018-05" db="EMBL/GenBank/DDBJ databases">
        <authorList>
            <person name="Lanie J.A."/>
            <person name="Ng W.-L."/>
            <person name="Kazmierczak K.M."/>
            <person name="Andrzejewski T.M."/>
            <person name="Davidsen T.M."/>
            <person name="Wayne K.J."/>
            <person name="Tettelin H."/>
            <person name="Glass J.I."/>
            <person name="Rusch D."/>
            <person name="Podicherti R."/>
            <person name="Tsui H.-C.T."/>
            <person name="Winkler M.E."/>
        </authorList>
    </citation>
    <scope>NUCLEOTIDE SEQUENCE</scope>
</reference>
<dbReference type="PROSITE" id="PS50042">
    <property type="entry name" value="CNMP_BINDING_3"/>
    <property type="match status" value="1"/>
</dbReference>